<dbReference type="PROSITE" id="PS51257">
    <property type="entry name" value="PROKAR_LIPOPROTEIN"/>
    <property type="match status" value="1"/>
</dbReference>
<dbReference type="AlphaFoldDB" id="Q21E37"/>
<dbReference type="Proteomes" id="UP000001947">
    <property type="component" value="Chromosome"/>
</dbReference>
<keyword evidence="2" id="KW-1185">Reference proteome</keyword>
<organism evidence="1 2">
    <name type="scientific">Saccharophagus degradans (strain 2-40 / ATCC 43961 / DSM 17024)</name>
    <dbReference type="NCBI Taxonomy" id="203122"/>
    <lineage>
        <taxon>Bacteria</taxon>
        <taxon>Pseudomonadati</taxon>
        <taxon>Pseudomonadota</taxon>
        <taxon>Gammaproteobacteria</taxon>
        <taxon>Cellvibrionales</taxon>
        <taxon>Cellvibrionaceae</taxon>
        <taxon>Saccharophagus</taxon>
    </lineage>
</organism>
<reference evidence="1 2" key="1">
    <citation type="journal article" date="2008" name="PLoS Genet.">
        <title>Complete genome sequence of the complex carbohydrate-degrading marine bacterium, Saccharophagus degradans strain 2-40 T.</title>
        <authorList>
            <person name="Weiner R.M."/>
            <person name="Taylor L.E.II."/>
            <person name="Henrissat B."/>
            <person name="Hauser L."/>
            <person name="Land M."/>
            <person name="Coutinho P.M."/>
            <person name="Rancurel C."/>
            <person name="Saunders E.H."/>
            <person name="Longmire A.G."/>
            <person name="Zhang H."/>
            <person name="Bayer E.A."/>
            <person name="Gilbert H.J."/>
            <person name="Larimer F."/>
            <person name="Zhulin I.B."/>
            <person name="Ekborg N.A."/>
            <person name="Lamed R."/>
            <person name="Richardson P.M."/>
            <person name="Borovok I."/>
            <person name="Hutcheson S."/>
        </authorList>
    </citation>
    <scope>NUCLEOTIDE SEQUENCE [LARGE SCALE GENOMIC DNA]</scope>
    <source>
        <strain evidence="2">2-40 / ATCC 43961 / DSM 17024</strain>
    </source>
</reference>
<name>Q21E37_SACD2</name>
<protein>
    <submittedName>
        <fullName evidence="1">Two component transcriptional regulator, LuxR family</fullName>
    </submittedName>
</protein>
<dbReference type="KEGG" id="sde:Sde_3787"/>
<dbReference type="EMBL" id="CP000282">
    <property type="protein sequence ID" value="ABD83042.1"/>
    <property type="molecule type" value="Genomic_DNA"/>
</dbReference>
<evidence type="ECO:0000313" key="2">
    <source>
        <dbReference type="Proteomes" id="UP000001947"/>
    </source>
</evidence>
<dbReference type="STRING" id="203122.Sde_3787"/>
<dbReference type="HOGENOM" id="CLU_2208175_0_0_6"/>
<dbReference type="RefSeq" id="WP_011470257.1">
    <property type="nucleotide sequence ID" value="NC_007912.1"/>
</dbReference>
<proteinExistence type="predicted"/>
<sequence length="107" mass="11803">MKLLLAFTLALFITGCVNKPTHNTTVVDDRPRITFDAQLSTAAKHYSVYIDGIAYGSLDNFLSDENALRIISGRHQISITHNGAVIKTYDVTLGANETRVLKVSHDK</sequence>
<gene>
    <name evidence="1" type="ordered locus">Sde_3787</name>
</gene>
<accession>Q21E37</accession>
<dbReference type="eggNOG" id="ENOG50335N5">
    <property type="taxonomic scope" value="Bacteria"/>
</dbReference>
<evidence type="ECO:0000313" key="1">
    <source>
        <dbReference type="EMBL" id="ABD83042.1"/>
    </source>
</evidence>
<dbReference type="GeneID" id="98615390"/>
<dbReference type="OrthoDB" id="6199067at2"/>